<evidence type="ECO:0000256" key="3">
    <source>
        <dbReference type="ARBA" id="ARBA00022723"/>
    </source>
</evidence>
<comment type="caution">
    <text evidence="7">The sequence shown here is derived from an EMBL/GenBank/DDBJ whole genome shotgun (WGS) entry which is preliminary data.</text>
</comment>
<dbReference type="GO" id="GO:0005737">
    <property type="term" value="C:cytoplasm"/>
    <property type="evidence" value="ECO:0007669"/>
    <property type="project" value="InterPro"/>
</dbReference>
<gene>
    <name evidence="7" type="ORF">JYZ213_LOCUS2789</name>
</gene>
<dbReference type="AlphaFoldDB" id="A0A813PUH5"/>
<dbReference type="GO" id="GO:0004309">
    <property type="term" value="F:exopolyphosphatase activity"/>
    <property type="evidence" value="ECO:0007669"/>
    <property type="project" value="TreeGrafter"/>
</dbReference>
<dbReference type="InterPro" id="IPR001667">
    <property type="entry name" value="DDH_dom"/>
</dbReference>
<keyword evidence="5" id="KW-0464">Manganese</keyword>
<keyword evidence="3" id="KW-0479">Metal-binding</keyword>
<proteinExistence type="inferred from homology"/>
<keyword evidence="4" id="KW-0378">Hydrolase</keyword>
<dbReference type="InterPro" id="IPR004097">
    <property type="entry name" value="DHHA2"/>
</dbReference>
<evidence type="ECO:0000256" key="2">
    <source>
        <dbReference type="ARBA" id="ARBA00010331"/>
    </source>
</evidence>
<comment type="similarity">
    <text evidence="2">Belongs to the PPase class C family. Prune subfamily.</text>
</comment>
<evidence type="ECO:0000256" key="4">
    <source>
        <dbReference type="ARBA" id="ARBA00022801"/>
    </source>
</evidence>
<dbReference type="Gene3D" id="3.90.1640.10">
    <property type="entry name" value="inorganic pyrophosphatase (n-terminal core)"/>
    <property type="match status" value="1"/>
</dbReference>
<dbReference type="InterPro" id="IPR038763">
    <property type="entry name" value="DHH_sf"/>
</dbReference>
<dbReference type="PANTHER" id="PTHR12112">
    <property type="entry name" value="BNIP - RELATED"/>
    <property type="match status" value="1"/>
</dbReference>
<dbReference type="Gene3D" id="3.10.310.20">
    <property type="entry name" value="DHHA2 domain"/>
    <property type="match status" value="1"/>
</dbReference>
<feature type="domain" description="DHHA2" evidence="6">
    <location>
        <begin position="218"/>
        <end position="365"/>
    </location>
</feature>
<dbReference type="GO" id="GO:0046872">
    <property type="term" value="F:metal ion binding"/>
    <property type="evidence" value="ECO:0007669"/>
    <property type="project" value="UniProtKB-KW"/>
</dbReference>
<organism evidence="7 8">
    <name type="scientific">Adineta steineri</name>
    <dbReference type="NCBI Taxonomy" id="433720"/>
    <lineage>
        <taxon>Eukaryota</taxon>
        <taxon>Metazoa</taxon>
        <taxon>Spiralia</taxon>
        <taxon>Gnathifera</taxon>
        <taxon>Rotifera</taxon>
        <taxon>Eurotatoria</taxon>
        <taxon>Bdelloidea</taxon>
        <taxon>Adinetida</taxon>
        <taxon>Adinetidae</taxon>
        <taxon>Adineta</taxon>
    </lineage>
</organism>
<evidence type="ECO:0000259" key="6">
    <source>
        <dbReference type="SMART" id="SM01131"/>
    </source>
</evidence>
<evidence type="ECO:0000313" key="8">
    <source>
        <dbReference type="Proteomes" id="UP000663845"/>
    </source>
</evidence>
<dbReference type="EMBL" id="CAJNOG010000014">
    <property type="protein sequence ID" value="CAF0756226.1"/>
    <property type="molecule type" value="Genomic_DNA"/>
</dbReference>
<dbReference type="Pfam" id="PF02833">
    <property type="entry name" value="DHHA2"/>
    <property type="match status" value="1"/>
</dbReference>
<evidence type="ECO:0000313" key="7">
    <source>
        <dbReference type="EMBL" id="CAF0756226.1"/>
    </source>
</evidence>
<dbReference type="Proteomes" id="UP000663845">
    <property type="component" value="Unassembled WGS sequence"/>
</dbReference>
<evidence type="ECO:0000256" key="5">
    <source>
        <dbReference type="ARBA" id="ARBA00023211"/>
    </source>
</evidence>
<dbReference type="SUPFAM" id="SSF64182">
    <property type="entry name" value="DHH phosphoesterases"/>
    <property type="match status" value="1"/>
</dbReference>
<dbReference type="Pfam" id="PF01368">
    <property type="entry name" value="DHH"/>
    <property type="match status" value="1"/>
</dbReference>
<name>A0A813PUH5_9BILA</name>
<reference evidence="7" key="1">
    <citation type="submission" date="2021-02" db="EMBL/GenBank/DDBJ databases">
        <authorList>
            <person name="Nowell W R."/>
        </authorList>
    </citation>
    <scope>NUCLEOTIDE SEQUENCE</scope>
</reference>
<dbReference type="PANTHER" id="PTHR12112:SF39">
    <property type="entry name" value="EG:152A3.5 PROTEIN (FBGN0003116_PN PROTEIN)"/>
    <property type="match status" value="1"/>
</dbReference>
<accession>A0A813PUH5</accession>
<evidence type="ECO:0000256" key="1">
    <source>
        <dbReference type="ARBA" id="ARBA00001936"/>
    </source>
</evidence>
<sequence length="571" mass="63608">MNFSDYLVYAKSEMANLNQFRSICIVMGNESCDLDSTISACVYAYFLHTICSNPDEVLYLPIMNTNQNTFGLRHEIRWFLKDNFSNVIFIDDINLNELYDQKKLEIILVDHHYLHSKLNEAVVEIIDHHQIKKDSILLKDSSAIKIELVGSCCTLVAEKILASNFKMTDEIAYLLTGPIIFDTVNFSSSAGKTTEKDQQIYAQLQTYRHSPIDDSKLYEDLRKSSCDITGLSIQDLLQKDVKPIIGSNLRLIMSSLPMDYTVEKLINELKNLNDLNEFLSKNDNADGVIMTSVEVKNDETRRQLGFYIKKYEYIQPIYEYIQNNKINLDLHERAIPLNHANIKLFDQKNIKASRKQILPFIEQFVKDSTKSNTSVLNQTLSAIFQGAGQAGQVVIDQLMGLVGAHPQAASRDLLGLLGQNANLLSSITHLLPQGTSISQILSILNLLNNINALNQDIHQIPAVLNQTLAAIFQGAGQAGQVVIDQLLGLVGAKPQAASRDLLGLLGQNANLLSSITHLLPQGTSISTVLSILNMLNNINALNQDIHQIPALLQETLQGLLAGVQNIVPQKN</sequence>
<protein>
    <recommendedName>
        <fullName evidence="6">DHHA2 domain-containing protein</fullName>
    </recommendedName>
</protein>
<comment type="cofactor">
    <cofactor evidence="1">
        <name>Mn(2+)</name>
        <dbReference type="ChEBI" id="CHEBI:29035"/>
    </cofactor>
</comment>
<dbReference type="SMART" id="SM01131">
    <property type="entry name" value="DHHA2"/>
    <property type="match status" value="1"/>
</dbReference>
<dbReference type="InterPro" id="IPR038222">
    <property type="entry name" value="DHHA2_dom_sf"/>
</dbReference>